<gene>
    <name evidence="2" type="ORF">FQN60_006692</name>
</gene>
<reference evidence="2 3" key="1">
    <citation type="submission" date="2019-08" db="EMBL/GenBank/DDBJ databases">
        <title>A chromosome-level genome assembly, high-density linkage maps, and genome scans reveal the genomic architecture of hybrid incompatibilities underlying speciation via character displacement in darters (Percidae: Etheostominae).</title>
        <authorList>
            <person name="Moran R.L."/>
            <person name="Catchen J.M."/>
            <person name="Fuller R.C."/>
        </authorList>
    </citation>
    <scope>NUCLEOTIDE SEQUENCE [LARGE SCALE GENOMIC DNA]</scope>
    <source>
        <strain evidence="2">EspeVRDwgs_2016</strain>
        <tissue evidence="2">Muscle</tissue>
    </source>
</reference>
<protein>
    <submittedName>
        <fullName evidence="2">Uncharacterized protein</fullName>
    </submittedName>
</protein>
<organism evidence="2 3">
    <name type="scientific">Etheostoma spectabile</name>
    <name type="common">orangethroat darter</name>
    <dbReference type="NCBI Taxonomy" id="54343"/>
    <lineage>
        <taxon>Eukaryota</taxon>
        <taxon>Metazoa</taxon>
        <taxon>Chordata</taxon>
        <taxon>Craniata</taxon>
        <taxon>Vertebrata</taxon>
        <taxon>Euteleostomi</taxon>
        <taxon>Actinopterygii</taxon>
        <taxon>Neopterygii</taxon>
        <taxon>Teleostei</taxon>
        <taxon>Neoteleostei</taxon>
        <taxon>Acanthomorphata</taxon>
        <taxon>Eupercaria</taxon>
        <taxon>Perciformes</taxon>
        <taxon>Percoidei</taxon>
        <taxon>Percidae</taxon>
        <taxon>Etheostomatinae</taxon>
        <taxon>Etheostoma</taxon>
    </lineage>
</organism>
<keyword evidence="3" id="KW-1185">Reference proteome</keyword>
<accession>A0A5J5CGP0</accession>
<evidence type="ECO:0000256" key="1">
    <source>
        <dbReference type="SAM" id="MobiDB-lite"/>
    </source>
</evidence>
<sequence>MESPKLLQLTLQLALSSLLDSREFITLGEEFSMLQHRVGNTILEAGEHQKPLKGGEEKQSAKPLDRITVSPGLGKQREERSEMFCRGMRSCEQLQAADLVLWPSTPQQCLHNPNDENAGLAPAADIATRRISTGDNELDPAPPLQTNVAGLSLSMSDSLLLNVIANRCCFEKPPPTDLITPIEISMKTICQTKTTVDVGLSCESTDEQLARKHLVHQMYLQRKTESDIMLYLAMHMWCLVWKEERRGGDRKKKGQHTTDSLVATNRQLQPSLRTAHRLKPYLEAAIFKGNQWWQKGVGEVLKQDKMFCPAAMIEAASLALQGKSAVVLDQSSPSQRPPVRNKPLFHPDGGGHGVENYRKRREACVLFDRHNQTANVSSLPENATSPVIEFWDISPLFEDIADVSLLFSLSLCRPDHIPACCVHSRWCT</sequence>
<comment type="caution">
    <text evidence="2">The sequence shown here is derived from an EMBL/GenBank/DDBJ whole genome shotgun (WGS) entry which is preliminary data.</text>
</comment>
<dbReference type="EMBL" id="VOFY01000024">
    <property type="protein sequence ID" value="KAA8579599.1"/>
    <property type="molecule type" value="Genomic_DNA"/>
</dbReference>
<dbReference type="AlphaFoldDB" id="A0A5J5CGP0"/>
<name>A0A5J5CGP0_9PERO</name>
<dbReference type="Proteomes" id="UP000327493">
    <property type="component" value="Chromosome 24"/>
</dbReference>
<feature type="region of interest" description="Disordered" evidence="1">
    <location>
        <begin position="46"/>
        <end position="75"/>
    </location>
</feature>
<feature type="compositionally biased region" description="Basic and acidic residues" evidence="1">
    <location>
        <begin position="46"/>
        <end position="65"/>
    </location>
</feature>
<evidence type="ECO:0000313" key="2">
    <source>
        <dbReference type="EMBL" id="KAA8579599.1"/>
    </source>
</evidence>
<evidence type="ECO:0000313" key="3">
    <source>
        <dbReference type="Proteomes" id="UP000327493"/>
    </source>
</evidence>
<proteinExistence type="predicted"/>
<feature type="region of interest" description="Disordered" evidence="1">
    <location>
        <begin position="330"/>
        <end position="352"/>
    </location>
</feature>